<name>A0A1G2UYP2_9BACT</name>
<feature type="chain" id="PRO_5009584799" description="Peptidoglycan binding-like domain-containing protein" evidence="1">
    <location>
        <begin position="25"/>
        <end position="185"/>
    </location>
</feature>
<evidence type="ECO:0000313" key="3">
    <source>
        <dbReference type="EMBL" id="OHB14496.1"/>
    </source>
</evidence>
<organism evidence="3 4">
    <name type="scientific">Candidatus Zambryskibacteria bacterium RIFOXYC1_FULL_39_10</name>
    <dbReference type="NCBI Taxonomy" id="1802779"/>
    <lineage>
        <taxon>Bacteria</taxon>
        <taxon>Candidatus Zambryskiibacteriota</taxon>
    </lineage>
</organism>
<proteinExistence type="predicted"/>
<keyword evidence="1" id="KW-0732">Signal</keyword>
<dbReference type="InterPro" id="IPR002477">
    <property type="entry name" value="Peptidoglycan-bd-like"/>
</dbReference>
<reference evidence="3 4" key="1">
    <citation type="journal article" date="2016" name="Nat. Commun.">
        <title>Thousands of microbial genomes shed light on interconnected biogeochemical processes in an aquifer system.</title>
        <authorList>
            <person name="Anantharaman K."/>
            <person name="Brown C.T."/>
            <person name="Hug L.A."/>
            <person name="Sharon I."/>
            <person name="Castelle C.J."/>
            <person name="Probst A.J."/>
            <person name="Thomas B.C."/>
            <person name="Singh A."/>
            <person name="Wilkins M.J."/>
            <person name="Karaoz U."/>
            <person name="Brodie E.L."/>
            <person name="Williams K.H."/>
            <person name="Hubbard S.S."/>
            <person name="Banfield J.F."/>
        </authorList>
    </citation>
    <scope>NUCLEOTIDE SEQUENCE [LARGE SCALE GENOMIC DNA]</scope>
</reference>
<evidence type="ECO:0000256" key="1">
    <source>
        <dbReference type="SAM" id="SignalP"/>
    </source>
</evidence>
<dbReference type="Proteomes" id="UP000177697">
    <property type="component" value="Unassembled WGS sequence"/>
</dbReference>
<dbReference type="Gene3D" id="1.10.101.10">
    <property type="entry name" value="PGBD-like superfamily/PGBD"/>
    <property type="match status" value="1"/>
</dbReference>
<sequence length="185" mass="18864">MKKIIGLLMVVTLFALVIPVSSQAQYGGGGEIVPVVSPGGGGGSSGGRRHVPTPIQEFAGRILGTSGQVLGASIGFQFGKNLSIGMNGDDITELQNRLTADGVYSGPVTGYFGPLTLAGVRAYQAKYGITQTGFVGPLTLAKLNGGGAVLGVQTETTTTEQMKTILGQLKAQALALLAKLNSLSQ</sequence>
<protein>
    <recommendedName>
        <fullName evidence="2">Peptidoglycan binding-like domain-containing protein</fullName>
    </recommendedName>
</protein>
<dbReference type="EMBL" id="MHWW01000020">
    <property type="protein sequence ID" value="OHB14496.1"/>
    <property type="molecule type" value="Genomic_DNA"/>
</dbReference>
<accession>A0A1G2UYP2</accession>
<dbReference type="AlphaFoldDB" id="A0A1G2UYP2"/>
<evidence type="ECO:0000259" key="2">
    <source>
        <dbReference type="Pfam" id="PF01471"/>
    </source>
</evidence>
<feature type="signal peptide" evidence="1">
    <location>
        <begin position="1"/>
        <end position="24"/>
    </location>
</feature>
<dbReference type="InterPro" id="IPR036365">
    <property type="entry name" value="PGBD-like_sf"/>
</dbReference>
<dbReference type="Pfam" id="PF01471">
    <property type="entry name" value="PG_binding_1"/>
    <property type="match status" value="1"/>
</dbReference>
<comment type="caution">
    <text evidence="3">The sequence shown here is derived from an EMBL/GenBank/DDBJ whole genome shotgun (WGS) entry which is preliminary data.</text>
</comment>
<dbReference type="InterPro" id="IPR036366">
    <property type="entry name" value="PGBDSf"/>
</dbReference>
<evidence type="ECO:0000313" key="4">
    <source>
        <dbReference type="Proteomes" id="UP000177697"/>
    </source>
</evidence>
<gene>
    <name evidence="3" type="ORF">A2431_00010</name>
</gene>
<dbReference type="SUPFAM" id="SSF47090">
    <property type="entry name" value="PGBD-like"/>
    <property type="match status" value="1"/>
</dbReference>
<feature type="domain" description="Peptidoglycan binding-like" evidence="2">
    <location>
        <begin position="87"/>
        <end position="143"/>
    </location>
</feature>